<proteinExistence type="inferred from homology"/>
<dbReference type="CDD" id="cd06223">
    <property type="entry name" value="PRTases_typeI"/>
    <property type="match status" value="1"/>
</dbReference>
<comment type="similarity">
    <text evidence="1">Belongs to the ComF/GntX family.</text>
</comment>
<organism evidence="2 3">
    <name type="scientific">Neptunicella marina</name>
    <dbReference type="NCBI Taxonomy" id="2125989"/>
    <lineage>
        <taxon>Bacteria</taxon>
        <taxon>Pseudomonadati</taxon>
        <taxon>Pseudomonadota</taxon>
        <taxon>Gammaproteobacteria</taxon>
        <taxon>Alteromonadales</taxon>
        <taxon>Alteromonadaceae</taxon>
        <taxon>Neptunicella</taxon>
    </lineage>
</organism>
<keyword evidence="3" id="KW-1185">Reference proteome</keyword>
<dbReference type="Gene3D" id="3.40.50.2020">
    <property type="match status" value="1"/>
</dbReference>
<gene>
    <name evidence="2" type="ORF">H8B19_08580</name>
</gene>
<dbReference type="EMBL" id="JACNEP010000005">
    <property type="protein sequence ID" value="MBC3765931.1"/>
    <property type="molecule type" value="Genomic_DNA"/>
</dbReference>
<reference evidence="2" key="2">
    <citation type="submission" date="2020-08" db="EMBL/GenBank/DDBJ databases">
        <authorList>
            <person name="Lai Q."/>
        </authorList>
    </citation>
    <scope>NUCLEOTIDE SEQUENCE</scope>
    <source>
        <strain evidence="2">S27-2</strain>
    </source>
</reference>
<dbReference type="InterPro" id="IPR000836">
    <property type="entry name" value="PRTase_dom"/>
</dbReference>
<dbReference type="InterPro" id="IPR051910">
    <property type="entry name" value="ComF/GntX_DNA_util-trans"/>
</dbReference>
<dbReference type="SUPFAM" id="SSF53271">
    <property type="entry name" value="PRTase-like"/>
    <property type="match status" value="1"/>
</dbReference>
<dbReference type="PANTHER" id="PTHR47505">
    <property type="entry name" value="DNA UTILIZATION PROTEIN YHGH"/>
    <property type="match status" value="1"/>
</dbReference>
<reference evidence="2" key="1">
    <citation type="journal article" date="2018" name="Int. J. Syst. Evol. Microbiol.">
        <title>Neptunicella marina gen. nov., sp. nov., isolated from surface seawater.</title>
        <authorList>
            <person name="Liu X."/>
            <person name="Lai Q."/>
            <person name="Du Y."/>
            <person name="Zhang X."/>
            <person name="Liu Z."/>
            <person name="Sun F."/>
            <person name="Shao Z."/>
        </authorList>
    </citation>
    <scope>NUCLEOTIDE SEQUENCE</scope>
    <source>
        <strain evidence="2">S27-2</strain>
    </source>
</reference>
<dbReference type="PANTHER" id="PTHR47505:SF1">
    <property type="entry name" value="DNA UTILIZATION PROTEIN YHGH"/>
    <property type="match status" value="1"/>
</dbReference>
<dbReference type="AlphaFoldDB" id="A0A8J6ISF5"/>
<evidence type="ECO:0000313" key="3">
    <source>
        <dbReference type="Proteomes" id="UP000601768"/>
    </source>
</evidence>
<sequence length="241" mass="27677">MAGLIQWRSVVIYAQQLRLLLKKLAQHIPQLCLVCHQPSMTLLCKCCQDDIVLMDLNACDYHLLNVPRIASALPGMSCERLIAIANYQQPLKSMLLALKFNRQLVNAKALADLFCKAIDSADDILPEAIVPVPLHHKRYKQRHYNQAREVARYVAEYFELALDDTFCKRVKYTQAQTELSGGQRRKNLKNAFEVVANKTYQHIAIFDDIITTGSTVNELKRTIQRQYPQMRIDIWCVCISL</sequence>
<dbReference type="RefSeq" id="WP_186506384.1">
    <property type="nucleotide sequence ID" value="NZ_JACNEP010000005.1"/>
</dbReference>
<name>A0A8J6ISF5_9ALTE</name>
<comment type="caution">
    <text evidence="2">The sequence shown here is derived from an EMBL/GenBank/DDBJ whole genome shotgun (WGS) entry which is preliminary data.</text>
</comment>
<protein>
    <submittedName>
        <fullName evidence="2">ComF family protein</fullName>
    </submittedName>
</protein>
<evidence type="ECO:0000313" key="2">
    <source>
        <dbReference type="EMBL" id="MBC3765931.1"/>
    </source>
</evidence>
<evidence type="ECO:0000256" key="1">
    <source>
        <dbReference type="ARBA" id="ARBA00008007"/>
    </source>
</evidence>
<accession>A0A8J6ISF5</accession>
<dbReference type="InterPro" id="IPR029057">
    <property type="entry name" value="PRTase-like"/>
</dbReference>
<dbReference type="Proteomes" id="UP000601768">
    <property type="component" value="Unassembled WGS sequence"/>
</dbReference>